<dbReference type="EC" id="3.2.1.-" evidence="13"/>
<comment type="catalytic activity">
    <reaction evidence="8">
        <text>N(4)-(alpha-D-Man-(1-&gt;2)-alpha-D-Man-(1-&gt;2)-alpha-D-Man-(1-&gt;3)-[alpha-D-Man-(1-&gt;3)-[alpha-D-Man-(1-&gt;2)-alpha-D-Man-(1-&gt;6)]-alpha-D-Man-(1-&gt;6)]-beta-D-Man-(1-&gt;4)-beta-D-GlcNAc-(1-&gt;4)-beta-D-GlcNAc)-L-asparaginyl-[protein] (N-glucan mannose isomer 8A1,2,3B1,3) + 3 H2O = N(4)-(alpha-D-Man-(1-&gt;3)-[alpha-D-Man-(1-&gt;3)-[alpha-D-Man-(1-&gt;6)]-alpha-D-Man-(1-&gt;6)]-beta-D-Man-(1-&gt;4)-beta-D-GlcNAc-(1-&gt;4)-beta-D-GlcNAc)-L-asparaginyl-[protein] (N-glucan mannose isomer 5A1,2) + 3 beta-D-mannose</text>
        <dbReference type="Rhea" id="RHEA:56028"/>
        <dbReference type="Rhea" id="RHEA-COMP:14358"/>
        <dbReference type="Rhea" id="RHEA-COMP:14367"/>
        <dbReference type="ChEBI" id="CHEBI:15377"/>
        <dbReference type="ChEBI" id="CHEBI:28563"/>
        <dbReference type="ChEBI" id="CHEBI:59087"/>
        <dbReference type="ChEBI" id="CHEBI:60628"/>
        <dbReference type="EC" id="3.2.1.113"/>
    </reaction>
</comment>
<reference evidence="17" key="2">
    <citation type="submission" date="2019-11" db="UniProtKB">
        <authorList>
            <consortium name="WormBaseParasite"/>
        </authorList>
    </citation>
    <scope>IDENTIFICATION</scope>
</reference>
<evidence type="ECO:0000256" key="13">
    <source>
        <dbReference type="RuleBase" id="RU361193"/>
    </source>
</evidence>
<evidence type="ECO:0000256" key="7">
    <source>
        <dbReference type="ARBA" id="ARBA00023157"/>
    </source>
</evidence>
<keyword evidence="14" id="KW-1133">Transmembrane helix</keyword>
<dbReference type="InterPro" id="IPR036026">
    <property type="entry name" value="Seven-hairpin_glycosidases"/>
</dbReference>
<keyword evidence="5 13" id="KW-0378">Hydrolase</keyword>
<protein>
    <recommendedName>
        <fullName evidence="13">alpha-1,2-Mannosidase</fullName>
        <ecNumber evidence="13">3.2.1.-</ecNumber>
    </recommendedName>
</protein>
<dbReference type="Proteomes" id="UP000267029">
    <property type="component" value="Unassembled WGS sequence"/>
</dbReference>
<keyword evidence="6 11" id="KW-0106">Calcium</keyword>
<feature type="active site" evidence="10">
    <location>
        <position position="410"/>
    </location>
</feature>
<evidence type="ECO:0000256" key="4">
    <source>
        <dbReference type="ARBA" id="ARBA00022723"/>
    </source>
</evidence>
<accession>A0A0R3U3I9</accession>
<comment type="catalytic activity">
    <reaction evidence="9">
        <text>N(4)-(alpha-D-Man-(1-&gt;2)-alpha-D-Man-(1-&gt;2)-alpha-D-Man-(1-&gt;3)-[alpha-D-Man-(1-&gt;2)-alpha-D-Man-(1-&gt;3)-[alpha-D-Man-(1-&gt;2)-alpha-D-Man-(1-&gt;6)]-alpha-D-Man-(1-&gt;6)]-beta-D-Man-(1-&gt;4)-beta-D-GlcNAc-(1-&gt;4)-beta-D-GlcNAc)-L-asparaginyl-[protein] (N-glucan mannose isomer 9A1,2,3B1,2,3) + 4 H2O = N(4)-(alpha-D-Man-(1-&gt;3)-[alpha-D-Man-(1-&gt;3)-[alpha-D-Man-(1-&gt;6)]-alpha-D-Man-(1-&gt;6)]-beta-D-Man-(1-&gt;4)-beta-D-GlcNAc-(1-&gt;4)-beta-D-GlcNAc)-L-asparaginyl-[protein] (N-glucan mannose isomer 5A1,2) + 4 beta-D-mannose</text>
        <dbReference type="Rhea" id="RHEA:56008"/>
        <dbReference type="Rhea" id="RHEA-COMP:14356"/>
        <dbReference type="Rhea" id="RHEA-COMP:14367"/>
        <dbReference type="ChEBI" id="CHEBI:15377"/>
        <dbReference type="ChEBI" id="CHEBI:28563"/>
        <dbReference type="ChEBI" id="CHEBI:59087"/>
        <dbReference type="ChEBI" id="CHEBI:139493"/>
        <dbReference type="EC" id="3.2.1.113"/>
    </reaction>
</comment>
<evidence type="ECO:0000256" key="11">
    <source>
        <dbReference type="PIRSR" id="PIRSR601382-2"/>
    </source>
</evidence>
<dbReference type="PRINTS" id="PR00747">
    <property type="entry name" value="GLYHDRLASE47"/>
</dbReference>
<reference evidence="15 16" key="1">
    <citation type="submission" date="2018-10" db="EMBL/GenBank/DDBJ databases">
        <authorList>
            <consortium name="Pathogen Informatics"/>
        </authorList>
    </citation>
    <scope>NUCLEOTIDE SEQUENCE [LARGE SCALE GENOMIC DNA]</scope>
</reference>
<comment type="cofactor">
    <cofactor evidence="1 11">
        <name>Ca(2+)</name>
        <dbReference type="ChEBI" id="CHEBI:29108"/>
    </cofactor>
</comment>
<dbReference type="STRING" id="53468.A0A0R3U3I9"/>
<sequence length="523" mass="59713">MKRYCMPRRARLSLLVISVFVICIFVRLRNFTRNENTWSSPLNCDLNNGSCLSNVTNQDPILSELTDALHHSWKAYADYAWGMDEVLVLSKMGTRWMNGGLTMIDSLDTLWMYNMTEEFVQARDWIAFTINFDYNNDRTNVFESTIRLLGGLLSAYHVSKDSVFLKKADLIGHKLLAAFNSPSGLPFTDINLQTLRTSLAGTSKTVSLSEVATLQLEFNELAMLLQDKSIAKPAANVYSVLNGVKKLSGLIAIFVNMDQPERSSSDTITLGARGDSYYEYLLKVWVQTGKKSDWLRNQYLDAVRGVTDMLLRKSVPNGLTFVGELKSQKFSPKMDHLVCFLPGTLAYGHLHGMPVEHLQLAEDLMETCYRLYNNTSTGLSAEIVYFNLANPERPDFYIRQSDAFNLLRPETVESLFYLYRITKRQRYQLWGREIFRAFNTHSRVSPAGFAPIVDVRSARPIHRDKMDSFWIAETLKYFLLLFDDGLAARFDLREWVFNSEGHPFPLPNATAVSLIQDLYNFGP</sequence>
<dbReference type="SUPFAM" id="SSF48225">
    <property type="entry name" value="Seven-hairpin glycosidases"/>
    <property type="match status" value="1"/>
</dbReference>
<dbReference type="GO" id="GO:0004571">
    <property type="term" value="F:mannosyl-oligosaccharide 1,2-alpha-mannosidase activity"/>
    <property type="evidence" value="ECO:0007669"/>
    <property type="project" value="UniProtKB-EC"/>
</dbReference>
<keyword evidence="16" id="KW-1185">Reference proteome</keyword>
<evidence type="ECO:0000256" key="6">
    <source>
        <dbReference type="ARBA" id="ARBA00022837"/>
    </source>
</evidence>
<evidence type="ECO:0000313" key="16">
    <source>
        <dbReference type="Proteomes" id="UP000267029"/>
    </source>
</evidence>
<evidence type="ECO:0000256" key="14">
    <source>
        <dbReference type="SAM" id="Phobius"/>
    </source>
</evidence>
<evidence type="ECO:0000256" key="1">
    <source>
        <dbReference type="ARBA" id="ARBA00001913"/>
    </source>
</evidence>
<evidence type="ECO:0000256" key="8">
    <source>
        <dbReference type="ARBA" id="ARBA00047669"/>
    </source>
</evidence>
<comment type="similarity">
    <text evidence="3 13">Belongs to the glycosyl hydrolase 47 family.</text>
</comment>
<evidence type="ECO:0000313" key="17">
    <source>
        <dbReference type="WBParaSite" id="MCU_005318-RA"/>
    </source>
</evidence>
<feature type="active site" description="Proton donor" evidence="10">
    <location>
        <position position="143"/>
    </location>
</feature>
<evidence type="ECO:0000256" key="2">
    <source>
        <dbReference type="ARBA" id="ARBA00004922"/>
    </source>
</evidence>
<dbReference type="EMBL" id="UXSR01000128">
    <property type="protein sequence ID" value="VDD75134.1"/>
    <property type="molecule type" value="Genomic_DNA"/>
</dbReference>
<dbReference type="InterPro" id="IPR050749">
    <property type="entry name" value="Glycosyl_Hydrolase_47"/>
</dbReference>
<name>A0A0R3U3I9_MESCO</name>
<evidence type="ECO:0000256" key="12">
    <source>
        <dbReference type="PIRSR" id="PIRSR601382-3"/>
    </source>
</evidence>
<dbReference type="InterPro" id="IPR012341">
    <property type="entry name" value="6hp_glycosidase-like_sf"/>
</dbReference>
<feature type="active site" description="Proton donor" evidence="10">
    <location>
        <position position="382"/>
    </location>
</feature>
<dbReference type="InterPro" id="IPR001382">
    <property type="entry name" value="Glyco_hydro_47"/>
</dbReference>
<evidence type="ECO:0000313" key="15">
    <source>
        <dbReference type="EMBL" id="VDD75134.1"/>
    </source>
</evidence>
<evidence type="ECO:0000256" key="5">
    <source>
        <dbReference type="ARBA" id="ARBA00022801"/>
    </source>
</evidence>
<keyword evidence="14" id="KW-0472">Membrane</keyword>
<dbReference type="GO" id="GO:0005783">
    <property type="term" value="C:endoplasmic reticulum"/>
    <property type="evidence" value="ECO:0007669"/>
    <property type="project" value="TreeGrafter"/>
</dbReference>
<dbReference type="GO" id="GO:0005509">
    <property type="term" value="F:calcium ion binding"/>
    <property type="evidence" value="ECO:0007669"/>
    <property type="project" value="InterPro"/>
</dbReference>
<keyword evidence="7 12" id="KW-1015">Disulfide bond</keyword>
<keyword evidence="13" id="KW-0326">Glycosidase</keyword>
<dbReference type="Gene3D" id="1.50.10.10">
    <property type="match status" value="1"/>
</dbReference>
<dbReference type="OrthoDB" id="8118055at2759"/>
<feature type="active site" evidence="10">
    <location>
        <position position="275"/>
    </location>
</feature>
<keyword evidence="4 11" id="KW-0479">Metal-binding</keyword>
<dbReference type="AlphaFoldDB" id="A0A0R3U3I9"/>
<proteinExistence type="inferred from homology"/>
<dbReference type="PANTHER" id="PTHR11742">
    <property type="entry name" value="MANNOSYL-OLIGOSACCHARIDE ALPHA-1,2-MANNOSIDASE-RELATED"/>
    <property type="match status" value="1"/>
</dbReference>
<feature type="binding site" evidence="11">
    <location>
        <position position="499"/>
    </location>
    <ligand>
        <name>Ca(2+)</name>
        <dbReference type="ChEBI" id="CHEBI:29108"/>
    </ligand>
</feature>
<dbReference type="GO" id="GO:0016020">
    <property type="term" value="C:membrane"/>
    <property type="evidence" value="ECO:0007669"/>
    <property type="project" value="InterPro"/>
</dbReference>
<dbReference type="Pfam" id="PF01532">
    <property type="entry name" value="Glyco_hydro_47"/>
    <property type="match status" value="1"/>
</dbReference>
<evidence type="ECO:0000256" key="10">
    <source>
        <dbReference type="PIRSR" id="PIRSR601382-1"/>
    </source>
</evidence>
<dbReference type="PANTHER" id="PTHR11742:SF55">
    <property type="entry name" value="ENDOPLASMIC RETICULUM MANNOSYL-OLIGOSACCHARIDE 1,2-ALPHA-MANNOSIDASE"/>
    <property type="match status" value="1"/>
</dbReference>
<dbReference type="WBParaSite" id="MCU_005318-RA">
    <property type="protein sequence ID" value="MCU_005318-RA"/>
    <property type="gene ID" value="MCU_005318"/>
</dbReference>
<organism evidence="17">
    <name type="scientific">Mesocestoides corti</name>
    <name type="common">Flatworm</name>
    <dbReference type="NCBI Taxonomy" id="53468"/>
    <lineage>
        <taxon>Eukaryota</taxon>
        <taxon>Metazoa</taxon>
        <taxon>Spiralia</taxon>
        <taxon>Lophotrochozoa</taxon>
        <taxon>Platyhelminthes</taxon>
        <taxon>Cestoda</taxon>
        <taxon>Eucestoda</taxon>
        <taxon>Cyclophyllidea</taxon>
        <taxon>Mesocestoididae</taxon>
        <taxon>Mesocestoides</taxon>
    </lineage>
</organism>
<gene>
    <name evidence="15" type="ORF">MCOS_LOCUS1137</name>
</gene>
<keyword evidence="14" id="KW-0812">Transmembrane</keyword>
<dbReference type="GO" id="GO:0005975">
    <property type="term" value="P:carbohydrate metabolic process"/>
    <property type="evidence" value="ECO:0007669"/>
    <property type="project" value="InterPro"/>
</dbReference>
<feature type="transmembrane region" description="Helical" evidence="14">
    <location>
        <begin position="12"/>
        <end position="28"/>
    </location>
</feature>
<evidence type="ECO:0000256" key="3">
    <source>
        <dbReference type="ARBA" id="ARBA00007658"/>
    </source>
</evidence>
<evidence type="ECO:0000256" key="9">
    <source>
        <dbReference type="ARBA" id="ARBA00048605"/>
    </source>
</evidence>
<comment type="pathway">
    <text evidence="2">Protein modification; protein glycosylation.</text>
</comment>
<feature type="disulfide bond" evidence="12">
    <location>
        <begin position="339"/>
        <end position="368"/>
    </location>
</feature>